<dbReference type="InParanoid" id="B9TP85"/>
<name>B9TP85_RICCO</name>
<dbReference type="EMBL" id="EQ994970">
    <property type="protein sequence ID" value="EEF22329.1"/>
    <property type="molecule type" value="Genomic_DNA"/>
</dbReference>
<dbReference type="Proteomes" id="UP000008311">
    <property type="component" value="Unassembled WGS sequence"/>
</dbReference>
<reference evidence="2" key="1">
    <citation type="journal article" date="2010" name="Nat. Biotechnol.">
        <title>Draft genome sequence of the oilseed species Ricinus communis.</title>
        <authorList>
            <person name="Chan A.P."/>
            <person name="Crabtree J."/>
            <person name="Zhao Q."/>
            <person name="Lorenzi H."/>
            <person name="Orvis J."/>
            <person name="Puiu D."/>
            <person name="Melake-Berhan A."/>
            <person name="Jones K.M."/>
            <person name="Redman J."/>
            <person name="Chen G."/>
            <person name="Cahoon E.B."/>
            <person name="Gedil M."/>
            <person name="Stanke M."/>
            <person name="Haas B.J."/>
            <person name="Wortman J.R."/>
            <person name="Fraser-Liggett C.M."/>
            <person name="Ravel J."/>
            <person name="Rabinowicz P.D."/>
        </authorList>
    </citation>
    <scope>NUCLEOTIDE SEQUENCE [LARGE SCALE GENOMIC DNA]</scope>
    <source>
        <strain evidence="2">cv. Hale</strain>
    </source>
</reference>
<gene>
    <name evidence="1" type="ORF">RCOM_2048450</name>
</gene>
<keyword evidence="2" id="KW-1185">Reference proteome</keyword>
<organism evidence="1 2">
    <name type="scientific">Ricinus communis</name>
    <name type="common">Castor bean</name>
    <dbReference type="NCBI Taxonomy" id="3988"/>
    <lineage>
        <taxon>Eukaryota</taxon>
        <taxon>Viridiplantae</taxon>
        <taxon>Streptophyta</taxon>
        <taxon>Embryophyta</taxon>
        <taxon>Tracheophyta</taxon>
        <taxon>Spermatophyta</taxon>
        <taxon>Magnoliopsida</taxon>
        <taxon>eudicotyledons</taxon>
        <taxon>Gunneridae</taxon>
        <taxon>Pentapetalae</taxon>
        <taxon>rosids</taxon>
        <taxon>fabids</taxon>
        <taxon>Malpighiales</taxon>
        <taxon>Euphorbiaceae</taxon>
        <taxon>Acalyphoideae</taxon>
        <taxon>Acalypheae</taxon>
        <taxon>Ricinus</taxon>
    </lineage>
</organism>
<sequence length="243" mass="27409">MQLAAVDLVDGRRRRQDGLVHRLQAKAVRELLEEDLVDARIAQQRDDVLPAGDIHVEEIRNGQEQFDRLLDQFQQAADFPLAVVGLRGGDLEQRMHRDLRLRRERMEALGRQGAALRADLVLAQVFRIAEQLTAVNQRHGVVDEDVRRVVVDVGQLALLVHGPDHDPGDDIDLGDPALGAIDRRRRIGVVHLRERDQHIGRDRLEGHAAAGHRVQCAVQRGLQLRQVALDEEAVHVGIFQLQR</sequence>
<evidence type="ECO:0000313" key="2">
    <source>
        <dbReference type="Proteomes" id="UP000008311"/>
    </source>
</evidence>
<proteinExistence type="predicted"/>
<dbReference type="AlphaFoldDB" id="B9TP85"/>
<accession>B9TP85</accession>
<evidence type="ECO:0000313" key="1">
    <source>
        <dbReference type="EMBL" id="EEF22329.1"/>
    </source>
</evidence>
<protein>
    <submittedName>
        <fullName evidence="1">Uncharacterized protein</fullName>
    </submittedName>
</protein>